<keyword evidence="5 7" id="KW-1133">Transmembrane helix</keyword>
<reference evidence="9" key="1">
    <citation type="submission" date="2023-07" db="EMBL/GenBank/DDBJ databases">
        <authorList>
            <person name="Colorado M.A."/>
            <person name="Villamil L.M."/>
            <person name="Melo J.F."/>
            <person name="Rodriguez J.A."/>
            <person name="Ruiz R.Y."/>
        </authorList>
    </citation>
    <scope>NUCLEOTIDE SEQUENCE [LARGE SCALE GENOMIC DNA]</scope>
    <source>
        <strain evidence="9">C33</strain>
    </source>
</reference>
<evidence type="ECO:0000256" key="6">
    <source>
        <dbReference type="ARBA" id="ARBA00023136"/>
    </source>
</evidence>
<dbReference type="SUPFAM" id="SSF118215">
    <property type="entry name" value="Proton glutamate symport protein"/>
    <property type="match status" value="1"/>
</dbReference>
<evidence type="ECO:0000256" key="3">
    <source>
        <dbReference type="ARBA" id="ARBA00022475"/>
    </source>
</evidence>
<proteinExistence type="predicted"/>
<dbReference type="Pfam" id="PF00375">
    <property type="entry name" value="SDF"/>
    <property type="match status" value="1"/>
</dbReference>
<keyword evidence="4 7" id="KW-0812">Transmembrane</keyword>
<evidence type="ECO:0000256" key="2">
    <source>
        <dbReference type="ARBA" id="ARBA00022448"/>
    </source>
</evidence>
<accession>A0ABU4WBW1</accession>
<feature type="transmembrane region" description="Helical" evidence="7">
    <location>
        <begin position="226"/>
        <end position="248"/>
    </location>
</feature>
<gene>
    <name evidence="8" type="ORF">RFV38_09415</name>
</gene>
<dbReference type="EMBL" id="JAVIKH010000012">
    <property type="protein sequence ID" value="MDX8336709.1"/>
    <property type="molecule type" value="Genomic_DNA"/>
</dbReference>
<dbReference type="PRINTS" id="PR00173">
    <property type="entry name" value="EDTRNSPORT"/>
</dbReference>
<evidence type="ECO:0000313" key="8">
    <source>
        <dbReference type="EMBL" id="MDX8336709.1"/>
    </source>
</evidence>
<feature type="transmembrane region" description="Helical" evidence="7">
    <location>
        <begin position="152"/>
        <end position="174"/>
    </location>
</feature>
<feature type="transmembrane region" description="Helical" evidence="7">
    <location>
        <begin position="186"/>
        <end position="206"/>
    </location>
</feature>
<keyword evidence="9" id="KW-1185">Reference proteome</keyword>
<dbReference type="PANTHER" id="PTHR42865">
    <property type="entry name" value="PROTON/GLUTAMATE-ASPARTATE SYMPORTER"/>
    <property type="match status" value="1"/>
</dbReference>
<evidence type="ECO:0000256" key="1">
    <source>
        <dbReference type="ARBA" id="ARBA00004651"/>
    </source>
</evidence>
<evidence type="ECO:0000256" key="7">
    <source>
        <dbReference type="SAM" id="Phobius"/>
    </source>
</evidence>
<keyword evidence="3" id="KW-1003">Cell membrane</keyword>
<dbReference type="RefSeq" id="WP_320314091.1">
    <property type="nucleotide sequence ID" value="NZ_JAVIKH010000012.1"/>
</dbReference>
<evidence type="ECO:0000313" key="9">
    <source>
        <dbReference type="Proteomes" id="UP001279681"/>
    </source>
</evidence>
<comment type="caution">
    <text evidence="8">The sequence shown here is derived from an EMBL/GenBank/DDBJ whole genome shotgun (WGS) entry which is preliminary data.</text>
</comment>
<sequence length="423" mass="45188">MKKIGLTNKIFIALILGVLSGVALYPFKENLIIKNYVIDFFFNFLGTGFIRAIRMIVIPLVFCSLTVGAAGIEDIKKLGRVGIKTLSFYLGTTAVAITLALGVGSLINPGKGIVLSQISTTNVSVGETKPFIDILLGMIPINPIEALAKGDMLQIIVFSILCGVAMAMLGDKVSTIRKGMDELNNIVLKIVDLVMQLAPFGVYGLIAKTFSTLGYSAMLPLLKYFLAVIFVLLLHYLITYQSLLILIAKYNPIKFLKKFSGPMMVAFSTSSSSATLPASMETLQEEFGVSKGISSFTIPLGSTINMDGTAIMQGVATIFIAQIYGVSLTMGDFVTVIITATLTSIGTAGVPGVGVIMLGMVLQQVGLPLEGMALVMGIDRFVDMFRTVVNITGDAVCTLIVAKTEGELKREEDATSVNENTLA</sequence>
<dbReference type="InterPro" id="IPR001991">
    <property type="entry name" value="Na-dicarboxylate_symporter"/>
</dbReference>
<feature type="transmembrane region" description="Helical" evidence="7">
    <location>
        <begin position="86"/>
        <end position="107"/>
    </location>
</feature>
<keyword evidence="6 7" id="KW-0472">Membrane</keyword>
<dbReference type="Proteomes" id="UP001279681">
    <property type="component" value="Unassembled WGS sequence"/>
</dbReference>
<evidence type="ECO:0000256" key="4">
    <source>
        <dbReference type="ARBA" id="ARBA00022692"/>
    </source>
</evidence>
<dbReference type="Gene3D" id="1.10.3860.10">
    <property type="entry name" value="Sodium:dicarboxylate symporter"/>
    <property type="match status" value="1"/>
</dbReference>
<organism evidence="8 9">
    <name type="scientific">Candidatus Cetobacterium colombiensis</name>
    <dbReference type="NCBI Taxonomy" id="3073100"/>
    <lineage>
        <taxon>Bacteria</taxon>
        <taxon>Fusobacteriati</taxon>
        <taxon>Fusobacteriota</taxon>
        <taxon>Fusobacteriia</taxon>
        <taxon>Fusobacteriales</taxon>
        <taxon>Fusobacteriaceae</taxon>
        <taxon>Cetobacterium</taxon>
    </lineage>
</organism>
<keyword evidence="2" id="KW-0813">Transport</keyword>
<dbReference type="PANTHER" id="PTHR42865:SF7">
    <property type="entry name" value="PROTON_GLUTAMATE-ASPARTATE SYMPORTER"/>
    <property type="match status" value="1"/>
</dbReference>
<dbReference type="InterPro" id="IPR036458">
    <property type="entry name" value="Na:dicarbo_symporter_sf"/>
</dbReference>
<comment type="subcellular location">
    <subcellularLocation>
        <location evidence="1">Cell membrane</location>
        <topology evidence="1">Multi-pass membrane protein</topology>
    </subcellularLocation>
</comment>
<protein>
    <submittedName>
        <fullName evidence="8">Dicarboxylate/amino acid:cation symporter</fullName>
    </submittedName>
</protein>
<name>A0ABU4WBW1_9FUSO</name>
<feature type="transmembrane region" description="Helical" evidence="7">
    <location>
        <begin position="40"/>
        <end position="65"/>
    </location>
</feature>
<evidence type="ECO:0000256" key="5">
    <source>
        <dbReference type="ARBA" id="ARBA00022989"/>
    </source>
</evidence>